<dbReference type="InterPro" id="IPR058210">
    <property type="entry name" value="SACS/Nov_dom"/>
</dbReference>
<proteinExistence type="predicted"/>
<dbReference type="InterPro" id="IPR022155">
    <property type="entry name" value="DUF3684"/>
</dbReference>
<feature type="region of interest" description="Disordered" evidence="1">
    <location>
        <begin position="363"/>
        <end position="420"/>
    </location>
</feature>
<feature type="region of interest" description="Disordered" evidence="1">
    <location>
        <begin position="512"/>
        <end position="532"/>
    </location>
</feature>
<dbReference type="InterPro" id="IPR036890">
    <property type="entry name" value="HATPase_C_sf"/>
</dbReference>
<evidence type="ECO:0000313" key="3">
    <source>
        <dbReference type="EMBL" id="KAL3765048.1"/>
    </source>
</evidence>
<evidence type="ECO:0000313" key="4">
    <source>
        <dbReference type="Proteomes" id="UP001530293"/>
    </source>
</evidence>
<sequence>MANNSAYNTILASIATDGVDTRVEVNQRALIDKILARYSSVGAVYRELLQNSNDAEATVAEIYITTSNSSASENATSSVKNGNSSSNSNQHDLVTQVVYRNNGLPFRPQDWSRLRAIAEGNPDVNKVGAFGVGAYTMFSICEEPLVISGGKLGVPKEAMAFYWKGDSLWTKSGSAPPSSGVATTNNNNSKSSSSGKTGNVDDENNWTSFYLPSRDPYPIPDFVEFGQFLSASLTFTPCLKNINVYVNDTLILNITKTILESHVIEKPKSTSWWKNDGALTSSTSGMFTFGNGSDLLQTTIRMDVALRNGLNSDCPIEKSTIKARYASALVKTCIPSSIETRMVRVTKKKPPKELTVQIFMNAANEDEDETSENNGGTVVDEDSKSASKRKLIGRKTNNNKNQPRRPSDSSGRAALITSSFAPSPGSGRIFIGFRTSQTTGLGIHLAAPFLPTVEREAIDFVDAALREYNLELLEICGMLMRLALEHAMCRIGVQWEEGREARERWLLEEATNAATEEEVDADESATTEEFNKEEKSISSSLLSFASYMARGVKQTVSEAIKPVQSIFGDDDETTELLNPSDLRPLSIEERESILLMKSYCPRHSTPDALVGQYLAKGFVRCLSSFSPPVLTVGGVMRGSEAKLPNLGMEAFGCSNVVRRIMLDNALEYYSLIANVPTLTLDDLVMTLKSNVLEEKQLIRLMKWWPKVCRVHKTMERSGLRLKEVIRFEIAPKDRLANNSGITVPVNNADDAQETKVHRLESILYFTPAMLLDLPLPEATFPPALQKAIGHKTLENSVYSDWFVPLPFDIWTSFISQHSCLIEGNPKDINMAVLAVIGKYFDSLEGQQAKRRFVELLPRNNPCIPYDCGDNESDSSKYMTAVPKELYLPSSDLSAFAGVGVFHKVSDQLKVSHAFLTAIGVRTAISIDFLFLHLDALRWNTNPKPLIKYLHDANLSHNDLTKLRSTKYLPAENDETHVYAPSELYFKDKDLEIFPFVRFLQWPASEGMAKAHRDFLLKLGVTTDPPLDFVMNFMEEECRKEVRNENVYEAALNYLTQRLGPNGLYEKEFARYRSTKFLPCIRQNLETGDVITEMQSPSGCYSNPSALIMGFSTLDPQLDTIHIASRTKCNKDPSCQVLIKRLIQLVDISRAKVEHFEKHGGRSDDRQKLVENILTLFDAVFSYLSTRTSDFETRDVSALAKKPFIPCEIRGQVEFYLPSQVFFRKEASSTGAALEDDHDVITQSLFKQIKFNAFLSLVGVKAEPSLQEIFDLMVEKPDVVLDSLGEEMYKAVLRRIASDPPFKQITASIRSSPFLLGYLVIDEEVASEEEGKDHVQKAQYVLARASDIYIVDNSFLRRQFPMLVSPMEQTLEELYNRIGSKYVSEVVKKDFEVQGGTYRDTALTKSLASRLRERRPLLLSPTNSSRPMAQNAAKMLDENYLEILQADKIHAKYTFERSSKHLTVTCCSKQRTSQKITLFVTANPDWFDIGSAIGALILQRCQLEDALLLSQLLESPLETLRHRGFPVDRILRPVSKPQPKPLPAFTEHTSQKPYQGNVAGDTPRAADESVSKPTSNGDEGFDTILKQMFPSCSSDVIRGLLGPNPTREKARDVANMLATALPPPGDDSMEKTGGGNNTLPGDKSIVDDSTNTNGKKDKAPKNKLGLMGKMLRGRNYHGVGSESKQIVHEHKQSYSGNAGNNTSSTPEQDVSTQKSLESMLSSAVQSSRSVDHAGVRSAETLLNHLPHGLERGSEGCEVIPAQNIQAFKGPHGNYKSRSGIKVFYSVETGPEYLTQNFSAVEQFAVVIQHLASVYKLNLATVAIYYEPKGNAIAFNSNKALYFNLRFFCALHQQDVGVACYSYWYMTFAHELAHNLVTAHNKEHGSFTESIAALYLPDFAKLVTRIGSN</sequence>
<feature type="compositionally biased region" description="Low complexity" evidence="1">
    <location>
        <begin position="183"/>
        <end position="198"/>
    </location>
</feature>
<evidence type="ECO:0000256" key="1">
    <source>
        <dbReference type="SAM" id="MobiDB-lite"/>
    </source>
</evidence>
<keyword evidence="4" id="KW-1185">Reference proteome</keyword>
<feature type="domain" description="Sacsin/Nov" evidence="2">
    <location>
        <begin position="30"/>
        <end position="154"/>
    </location>
</feature>
<dbReference type="Pfam" id="PF25794">
    <property type="entry name" value="SACS"/>
    <property type="match status" value="1"/>
</dbReference>
<dbReference type="SUPFAM" id="SSF55874">
    <property type="entry name" value="ATPase domain of HSP90 chaperone/DNA topoisomerase II/histidine kinase"/>
    <property type="match status" value="1"/>
</dbReference>
<reference evidence="3 4" key="1">
    <citation type="submission" date="2024-10" db="EMBL/GenBank/DDBJ databases">
        <title>Updated reference genomes for cyclostephanoid diatoms.</title>
        <authorList>
            <person name="Roberts W.R."/>
            <person name="Alverson A.J."/>
        </authorList>
    </citation>
    <scope>NUCLEOTIDE SEQUENCE [LARGE SCALE GENOMIC DNA]</scope>
    <source>
        <strain evidence="3 4">AJA232-27</strain>
    </source>
</reference>
<evidence type="ECO:0000259" key="2">
    <source>
        <dbReference type="Pfam" id="PF25794"/>
    </source>
</evidence>
<dbReference type="Pfam" id="PF12449">
    <property type="entry name" value="DUF3684"/>
    <property type="match status" value="3"/>
</dbReference>
<feature type="region of interest" description="Disordered" evidence="1">
    <location>
        <begin position="1620"/>
        <end position="1731"/>
    </location>
</feature>
<name>A0ABD3MMB3_9STRA</name>
<feature type="compositionally biased region" description="Acidic residues" evidence="1">
    <location>
        <begin position="515"/>
        <end position="526"/>
    </location>
</feature>
<accession>A0ABD3MMB3</accession>
<feature type="region of interest" description="Disordered" evidence="1">
    <location>
        <begin position="1530"/>
        <end position="1578"/>
    </location>
</feature>
<dbReference type="Gene3D" id="3.30.565.10">
    <property type="entry name" value="Histidine kinase-like ATPase, C-terminal domain"/>
    <property type="match status" value="1"/>
</dbReference>
<comment type="caution">
    <text evidence="3">The sequence shown here is derived from an EMBL/GenBank/DDBJ whole genome shotgun (WGS) entry which is preliminary data.</text>
</comment>
<dbReference type="PANTHER" id="PTHR47839:SF1">
    <property type="entry name" value="DOMAIN PROTEIN, PUTATIVE (AFU_ORTHOLOGUE AFUA_6G04830)-RELATED"/>
    <property type="match status" value="1"/>
</dbReference>
<organism evidence="3 4">
    <name type="scientific">Discostella pseudostelligera</name>
    <dbReference type="NCBI Taxonomy" id="259834"/>
    <lineage>
        <taxon>Eukaryota</taxon>
        <taxon>Sar</taxon>
        <taxon>Stramenopiles</taxon>
        <taxon>Ochrophyta</taxon>
        <taxon>Bacillariophyta</taxon>
        <taxon>Coscinodiscophyceae</taxon>
        <taxon>Thalassiosirophycidae</taxon>
        <taxon>Stephanodiscales</taxon>
        <taxon>Stephanodiscaceae</taxon>
        <taxon>Discostella</taxon>
    </lineage>
</organism>
<protein>
    <recommendedName>
        <fullName evidence="2">Sacsin/Nov domain-containing protein</fullName>
    </recommendedName>
</protein>
<gene>
    <name evidence="3" type="ORF">ACHAWU_009416</name>
</gene>
<feature type="compositionally biased region" description="Polar residues" evidence="1">
    <location>
        <begin position="1692"/>
        <end position="1727"/>
    </location>
</feature>
<dbReference type="EMBL" id="JALLBG020000099">
    <property type="protein sequence ID" value="KAL3765048.1"/>
    <property type="molecule type" value="Genomic_DNA"/>
</dbReference>
<dbReference type="Proteomes" id="UP001530293">
    <property type="component" value="Unassembled WGS sequence"/>
</dbReference>
<dbReference type="PANTHER" id="PTHR47839">
    <property type="entry name" value="DOMAIN PROTEIN, PUTATIVE (AFU_ORTHOLOGUE AFUA_6G04830)-RELATED"/>
    <property type="match status" value="1"/>
</dbReference>
<feature type="region of interest" description="Disordered" evidence="1">
    <location>
        <begin position="174"/>
        <end position="200"/>
    </location>
</feature>